<proteinExistence type="predicted"/>
<sequence length="71" mass="7839">MTEPRWSVRCNDPFGRDRALTVLVENERIVLVPPPGAAAVLSAKQARGLGLALDQAQVRTVQDRVRNREAC</sequence>
<accession>A0ABT2JF24</accession>
<gene>
    <name evidence="1" type="ORF">JT362_24660</name>
</gene>
<dbReference type="RefSeq" id="WP_260194111.1">
    <property type="nucleotide sequence ID" value="NZ_JAFFZE010000017.1"/>
</dbReference>
<keyword evidence="2" id="KW-1185">Reference proteome</keyword>
<comment type="caution">
    <text evidence="1">The sequence shown here is derived from an EMBL/GenBank/DDBJ whole genome shotgun (WGS) entry which is preliminary data.</text>
</comment>
<dbReference type="EMBL" id="JAFFZE010000017">
    <property type="protein sequence ID" value="MCT2586316.1"/>
    <property type="molecule type" value="Genomic_DNA"/>
</dbReference>
<organism evidence="1 2">
    <name type="scientific">Actinophytocola gossypii</name>
    <dbReference type="NCBI Taxonomy" id="2812003"/>
    <lineage>
        <taxon>Bacteria</taxon>
        <taxon>Bacillati</taxon>
        <taxon>Actinomycetota</taxon>
        <taxon>Actinomycetes</taxon>
        <taxon>Pseudonocardiales</taxon>
        <taxon>Pseudonocardiaceae</taxon>
    </lineage>
</organism>
<evidence type="ECO:0000313" key="1">
    <source>
        <dbReference type="EMBL" id="MCT2586316.1"/>
    </source>
</evidence>
<dbReference type="Proteomes" id="UP001156441">
    <property type="component" value="Unassembled WGS sequence"/>
</dbReference>
<reference evidence="1 2" key="1">
    <citation type="submission" date="2021-02" db="EMBL/GenBank/DDBJ databases">
        <title>Actinophytocola xerophila sp. nov., isolated from soil of cotton cropping field.</title>
        <authorList>
            <person name="Huang R."/>
            <person name="Chen X."/>
            <person name="Ge X."/>
            <person name="Liu W."/>
        </authorList>
    </citation>
    <scope>NUCLEOTIDE SEQUENCE [LARGE SCALE GENOMIC DNA]</scope>
    <source>
        <strain evidence="1 2">S1-96</strain>
    </source>
</reference>
<protein>
    <recommendedName>
        <fullName evidence="3">AbrB/MazE/SpoVT family DNA-binding domain-containing protein</fullName>
    </recommendedName>
</protein>
<evidence type="ECO:0008006" key="3">
    <source>
        <dbReference type="Google" id="ProtNLM"/>
    </source>
</evidence>
<evidence type="ECO:0000313" key="2">
    <source>
        <dbReference type="Proteomes" id="UP001156441"/>
    </source>
</evidence>
<name>A0ABT2JF24_9PSEU</name>